<evidence type="ECO:0000256" key="4">
    <source>
        <dbReference type="ARBA" id="ARBA00023163"/>
    </source>
</evidence>
<dbReference type="PRINTS" id="PR00404">
    <property type="entry name" value="MADSDOMAIN"/>
</dbReference>
<organism evidence="8 9">
    <name type="scientific">Sesamum angolense</name>
    <dbReference type="NCBI Taxonomy" id="2727404"/>
    <lineage>
        <taxon>Eukaryota</taxon>
        <taxon>Viridiplantae</taxon>
        <taxon>Streptophyta</taxon>
        <taxon>Embryophyta</taxon>
        <taxon>Tracheophyta</taxon>
        <taxon>Spermatophyta</taxon>
        <taxon>Magnoliopsida</taxon>
        <taxon>eudicotyledons</taxon>
        <taxon>Gunneridae</taxon>
        <taxon>Pentapetalae</taxon>
        <taxon>asterids</taxon>
        <taxon>lamiids</taxon>
        <taxon>Lamiales</taxon>
        <taxon>Pedaliaceae</taxon>
        <taxon>Sesamum</taxon>
    </lineage>
</organism>
<keyword evidence="9" id="KW-1185">Reference proteome</keyword>
<dbReference type="GO" id="GO:0045944">
    <property type="term" value="P:positive regulation of transcription by RNA polymerase II"/>
    <property type="evidence" value="ECO:0007669"/>
    <property type="project" value="InterPro"/>
</dbReference>
<name>A0AAE2BPP1_9LAMI</name>
<comment type="subcellular location">
    <subcellularLocation>
        <location evidence="1">Nucleus</location>
    </subcellularLocation>
</comment>
<dbReference type="SUPFAM" id="SSF55455">
    <property type="entry name" value="SRF-like"/>
    <property type="match status" value="1"/>
</dbReference>
<dbReference type="Proteomes" id="UP001289374">
    <property type="component" value="Unassembled WGS sequence"/>
</dbReference>
<dbReference type="InterPro" id="IPR050142">
    <property type="entry name" value="MADS-box/MEF2_TF"/>
</dbReference>
<dbReference type="InterPro" id="IPR002100">
    <property type="entry name" value="TF_MADSbox"/>
</dbReference>
<dbReference type="EMBL" id="JACGWL010000010">
    <property type="protein sequence ID" value="KAK4393216.1"/>
    <property type="molecule type" value="Genomic_DNA"/>
</dbReference>
<feature type="domain" description="K-box" evidence="7">
    <location>
        <begin position="109"/>
        <end position="199"/>
    </location>
</feature>
<dbReference type="Gene3D" id="3.40.1810.10">
    <property type="entry name" value="Transcription factor, MADS-box"/>
    <property type="match status" value="1"/>
</dbReference>
<keyword evidence="4" id="KW-0804">Transcription</keyword>
<gene>
    <name evidence="8" type="ORF">Sango_1792400</name>
</gene>
<reference evidence="8" key="2">
    <citation type="journal article" date="2024" name="Plant">
        <title>Genomic evolution and insights into agronomic trait innovations of Sesamum species.</title>
        <authorList>
            <person name="Miao H."/>
            <person name="Wang L."/>
            <person name="Qu L."/>
            <person name="Liu H."/>
            <person name="Sun Y."/>
            <person name="Le M."/>
            <person name="Wang Q."/>
            <person name="Wei S."/>
            <person name="Zheng Y."/>
            <person name="Lin W."/>
            <person name="Duan Y."/>
            <person name="Cao H."/>
            <person name="Xiong S."/>
            <person name="Wang X."/>
            <person name="Wei L."/>
            <person name="Li C."/>
            <person name="Ma Q."/>
            <person name="Ju M."/>
            <person name="Zhao R."/>
            <person name="Li G."/>
            <person name="Mu C."/>
            <person name="Tian Q."/>
            <person name="Mei H."/>
            <person name="Zhang T."/>
            <person name="Gao T."/>
            <person name="Zhang H."/>
        </authorList>
    </citation>
    <scope>NUCLEOTIDE SEQUENCE</scope>
    <source>
        <strain evidence="8">K16</strain>
    </source>
</reference>
<dbReference type="GO" id="GO:0000977">
    <property type="term" value="F:RNA polymerase II transcription regulatory region sequence-specific DNA binding"/>
    <property type="evidence" value="ECO:0007669"/>
    <property type="project" value="InterPro"/>
</dbReference>
<evidence type="ECO:0000256" key="1">
    <source>
        <dbReference type="ARBA" id="ARBA00004123"/>
    </source>
</evidence>
<dbReference type="Pfam" id="PF01486">
    <property type="entry name" value="K-box"/>
    <property type="match status" value="1"/>
</dbReference>
<keyword evidence="5" id="KW-0539">Nucleus</keyword>
<dbReference type="GO" id="GO:0005634">
    <property type="term" value="C:nucleus"/>
    <property type="evidence" value="ECO:0007669"/>
    <property type="project" value="UniProtKB-SubCell"/>
</dbReference>
<dbReference type="AlphaFoldDB" id="A0AAE2BPP1"/>
<dbReference type="InterPro" id="IPR036879">
    <property type="entry name" value="TF_MADSbox_sf"/>
</dbReference>
<dbReference type="CDD" id="cd00265">
    <property type="entry name" value="MADS_MEF2_like"/>
    <property type="match status" value="1"/>
</dbReference>
<evidence type="ECO:0000313" key="9">
    <source>
        <dbReference type="Proteomes" id="UP001289374"/>
    </source>
</evidence>
<dbReference type="GO" id="GO:0003700">
    <property type="term" value="F:DNA-binding transcription factor activity"/>
    <property type="evidence" value="ECO:0007669"/>
    <property type="project" value="InterPro"/>
</dbReference>
<dbReference type="PROSITE" id="PS50066">
    <property type="entry name" value="MADS_BOX_2"/>
    <property type="match status" value="1"/>
</dbReference>
<dbReference type="PROSITE" id="PS51297">
    <property type="entry name" value="K_BOX"/>
    <property type="match status" value="1"/>
</dbReference>
<evidence type="ECO:0000256" key="3">
    <source>
        <dbReference type="ARBA" id="ARBA00023125"/>
    </source>
</evidence>
<dbReference type="PROSITE" id="PS00350">
    <property type="entry name" value="MADS_BOX_1"/>
    <property type="match status" value="1"/>
</dbReference>
<dbReference type="SMART" id="SM00432">
    <property type="entry name" value="MADS"/>
    <property type="match status" value="1"/>
</dbReference>
<evidence type="ECO:0000259" key="7">
    <source>
        <dbReference type="PROSITE" id="PS51297"/>
    </source>
</evidence>
<keyword evidence="3" id="KW-0238">DNA-binding</keyword>
<accession>A0AAE2BPP1</accession>
<keyword evidence="2" id="KW-0805">Transcription regulation</keyword>
<evidence type="ECO:0000256" key="2">
    <source>
        <dbReference type="ARBA" id="ARBA00023015"/>
    </source>
</evidence>
<dbReference type="InterPro" id="IPR033896">
    <property type="entry name" value="MEF2-like_N"/>
</dbReference>
<sequence length="267" mass="30979">MGRGRVELKRIENKINRQVTFAKRRNGLLKKAYELSVLCDAEVALIIFSNRGKLYEFCSSSKELRLFWFLLMFLFQPRKILFSMLKTLERYQKCSYGSLEVNHPGKDIEQSSYREYLKLKAKYESLQRYQRQLLGDDLGPLNINDLEHIEHQLETSLKHIRSTRTQVMLDQLTDLQTKEKLMLDANKALERKLEEIYAANQLQQSWVGGGEQSSTYTHHHPHSQGFFQPLDCNSTLQIGYNDPVSSSQMTAATDVQNVNGLIPGWML</sequence>
<protein>
    <submittedName>
        <fullName evidence="8">Agamous-like MADS-box protein MADS2</fullName>
    </submittedName>
</protein>
<dbReference type="PANTHER" id="PTHR48019">
    <property type="entry name" value="SERUM RESPONSE FACTOR HOMOLOG"/>
    <property type="match status" value="1"/>
</dbReference>
<feature type="domain" description="MADS-box" evidence="6">
    <location>
        <begin position="1"/>
        <end position="61"/>
    </location>
</feature>
<dbReference type="Pfam" id="PF00319">
    <property type="entry name" value="SRF-TF"/>
    <property type="match status" value="1"/>
</dbReference>
<dbReference type="GO" id="GO:0046983">
    <property type="term" value="F:protein dimerization activity"/>
    <property type="evidence" value="ECO:0007669"/>
    <property type="project" value="InterPro"/>
</dbReference>
<evidence type="ECO:0000313" key="8">
    <source>
        <dbReference type="EMBL" id="KAK4393216.1"/>
    </source>
</evidence>
<dbReference type="InterPro" id="IPR002487">
    <property type="entry name" value="TF_Kbox"/>
</dbReference>
<reference evidence="8" key="1">
    <citation type="submission" date="2020-06" db="EMBL/GenBank/DDBJ databases">
        <authorList>
            <person name="Li T."/>
            <person name="Hu X."/>
            <person name="Zhang T."/>
            <person name="Song X."/>
            <person name="Zhang H."/>
            <person name="Dai N."/>
            <person name="Sheng W."/>
            <person name="Hou X."/>
            <person name="Wei L."/>
        </authorList>
    </citation>
    <scope>NUCLEOTIDE SEQUENCE</scope>
    <source>
        <strain evidence="8">K16</strain>
        <tissue evidence="8">Leaf</tissue>
    </source>
</reference>
<comment type="caution">
    <text evidence="8">The sequence shown here is derived from an EMBL/GenBank/DDBJ whole genome shotgun (WGS) entry which is preliminary data.</text>
</comment>
<evidence type="ECO:0000256" key="5">
    <source>
        <dbReference type="ARBA" id="ARBA00023242"/>
    </source>
</evidence>
<evidence type="ECO:0000259" key="6">
    <source>
        <dbReference type="PROSITE" id="PS50066"/>
    </source>
</evidence>
<proteinExistence type="predicted"/>